<evidence type="ECO:0000313" key="9">
    <source>
        <dbReference type="EMBL" id="SDR41559.1"/>
    </source>
</evidence>
<feature type="transmembrane region" description="Helical" evidence="8">
    <location>
        <begin position="290"/>
        <end position="312"/>
    </location>
</feature>
<evidence type="ECO:0000256" key="4">
    <source>
        <dbReference type="ARBA" id="ARBA00022692"/>
    </source>
</evidence>
<feature type="transmembrane region" description="Helical" evidence="8">
    <location>
        <begin position="382"/>
        <end position="401"/>
    </location>
</feature>
<keyword evidence="3" id="KW-0808">Transferase</keyword>
<dbReference type="Proteomes" id="UP000183487">
    <property type="component" value="Unassembled WGS sequence"/>
</dbReference>
<dbReference type="EMBL" id="FNKP01000002">
    <property type="protein sequence ID" value="SDR41559.1"/>
    <property type="molecule type" value="Genomic_DNA"/>
</dbReference>
<dbReference type="InterPro" id="IPR018584">
    <property type="entry name" value="GT87"/>
</dbReference>
<keyword evidence="6 8" id="KW-0472">Membrane</keyword>
<dbReference type="GO" id="GO:0016758">
    <property type="term" value="F:hexosyltransferase activity"/>
    <property type="evidence" value="ECO:0007669"/>
    <property type="project" value="InterPro"/>
</dbReference>
<evidence type="ECO:0000256" key="6">
    <source>
        <dbReference type="ARBA" id="ARBA00023136"/>
    </source>
</evidence>
<feature type="transmembrane region" description="Helical" evidence="8">
    <location>
        <begin position="156"/>
        <end position="189"/>
    </location>
</feature>
<evidence type="ECO:0000256" key="2">
    <source>
        <dbReference type="ARBA" id="ARBA00022475"/>
    </source>
</evidence>
<feature type="transmembrane region" description="Helical" evidence="8">
    <location>
        <begin position="227"/>
        <end position="247"/>
    </location>
</feature>
<organism evidence="9 10">
    <name type="scientific">Paraburkholderia fungorum</name>
    <dbReference type="NCBI Taxonomy" id="134537"/>
    <lineage>
        <taxon>Bacteria</taxon>
        <taxon>Pseudomonadati</taxon>
        <taxon>Pseudomonadota</taxon>
        <taxon>Betaproteobacteria</taxon>
        <taxon>Burkholderiales</taxon>
        <taxon>Burkholderiaceae</taxon>
        <taxon>Paraburkholderia</taxon>
    </lineage>
</organism>
<evidence type="ECO:0000256" key="8">
    <source>
        <dbReference type="SAM" id="Phobius"/>
    </source>
</evidence>
<gene>
    <name evidence="9" type="ORF">SAMN05443245_5727</name>
</gene>
<dbReference type="AlphaFoldDB" id="A0A1H1IV95"/>
<comment type="similarity">
    <text evidence="7">Belongs to the glycosyltransferase 87 family.</text>
</comment>
<evidence type="ECO:0000256" key="5">
    <source>
        <dbReference type="ARBA" id="ARBA00022989"/>
    </source>
</evidence>
<evidence type="ECO:0000256" key="3">
    <source>
        <dbReference type="ARBA" id="ARBA00022679"/>
    </source>
</evidence>
<evidence type="ECO:0000256" key="1">
    <source>
        <dbReference type="ARBA" id="ARBA00004651"/>
    </source>
</evidence>
<feature type="transmembrane region" description="Helical" evidence="8">
    <location>
        <begin position="20"/>
        <end position="43"/>
    </location>
</feature>
<feature type="transmembrane region" description="Helical" evidence="8">
    <location>
        <begin position="195"/>
        <end position="220"/>
    </location>
</feature>
<accession>A0A1H1IV95</accession>
<proteinExistence type="inferred from homology"/>
<protein>
    <recommendedName>
        <fullName evidence="11">DUF2029 domain-containing protein</fullName>
    </recommendedName>
</protein>
<keyword evidence="5 8" id="KW-1133">Transmembrane helix</keyword>
<reference evidence="10" key="1">
    <citation type="submission" date="2016-10" db="EMBL/GenBank/DDBJ databases">
        <authorList>
            <person name="Varghese N."/>
        </authorList>
    </citation>
    <scope>NUCLEOTIDE SEQUENCE [LARGE SCALE GENOMIC DNA]</scope>
    <source>
        <strain evidence="10">GAS106B</strain>
    </source>
</reference>
<dbReference type="RefSeq" id="WP_253189783.1">
    <property type="nucleotide sequence ID" value="NZ_FNKP01000002.1"/>
</dbReference>
<evidence type="ECO:0000313" key="10">
    <source>
        <dbReference type="Proteomes" id="UP000183487"/>
    </source>
</evidence>
<evidence type="ECO:0000256" key="7">
    <source>
        <dbReference type="ARBA" id="ARBA00024033"/>
    </source>
</evidence>
<comment type="subcellular location">
    <subcellularLocation>
        <location evidence="1">Cell membrane</location>
        <topology evidence="1">Multi-pass membrane protein</topology>
    </subcellularLocation>
</comment>
<evidence type="ECO:0008006" key="11">
    <source>
        <dbReference type="Google" id="ProtNLM"/>
    </source>
</evidence>
<keyword evidence="4 8" id="KW-0812">Transmembrane</keyword>
<feature type="transmembrane region" description="Helical" evidence="8">
    <location>
        <begin position="123"/>
        <end position="144"/>
    </location>
</feature>
<dbReference type="Pfam" id="PF09594">
    <property type="entry name" value="GT87"/>
    <property type="match status" value="1"/>
</dbReference>
<sequence>MDLLQPGLRSRAKPIRNVLIAERVAVYSGAMLILYAVFFVLWAQVSDGFTAGDLPKPGVDFSVFWSASNAMLHGPAWQVYDYTYFEKIQKALFQYPRGGFLPWLYPPTFLLLVRPFALIPPVVAYFLFIGLSTLLFVFATLGVSRLASSMSRSGHAWLFVAASPCVFVAAVVGQNSLLTAGLAALAVHWLIRHPARAGACIGLLAMKPQMALLFPFVLIAARAWRTLGFAALSASLFGILGIITSGAQSLPMFLAGTKLAREVVLEHRRDYWLASPTPFAVLREGGAPLALAYAGQACVALIAIAAACHVWIHTRDTRLRAAALGVATLVVNPYVWGYELAWSGIAVACLMATGFDNGWRRAEQSVLVLAWLLPLYEYFNRLIQGPQIGPLILLSMLLLILRRVRIAGEMTS</sequence>
<dbReference type="GO" id="GO:0005886">
    <property type="term" value="C:plasma membrane"/>
    <property type="evidence" value="ECO:0007669"/>
    <property type="project" value="UniProtKB-SubCell"/>
</dbReference>
<name>A0A1H1IV95_9BURK</name>
<keyword evidence="2" id="KW-1003">Cell membrane</keyword>
<keyword evidence="10" id="KW-1185">Reference proteome</keyword>